<evidence type="ECO:0000313" key="6">
    <source>
        <dbReference type="Proteomes" id="UP000821866"/>
    </source>
</evidence>
<comment type="subcellular location">
    <subcellularLocation>
        <location evidence="1">Nucleus</location>
    </subcellularLocation>
</comment>
<protein>
    <recommendedName>
        <fullName evidence="4">HTH CENPB-type domain-containing protein</fullName>
    </recommendedName>
</protein>
<dbReference type="Gene3D" id="1.10.10.60">
    <property type="entry name" value="Homeodomain-like"/>
    <property type="match status" value="1"/>
</dbReference>
<feature type="compositionally biased region" description="Basic and acidic residues" evidence="3">
    <location>
        <begin position="461"/>
        <end position="470"/>
    </location>
</feature>
<proteinExistence type="predicted"/>
<dbReference type="SMART" id="SM00674">
    <property type="entry name" value="CENPB"/>
    <property type="match status" value="1"/>
</dbReference>
<dbReference type="GO" id="GO:0005634">
    <property type="term" value="C:nucleus"/>
    <property type="evidence" value="ECO:0007669"/>
    <property type="project" value="UniProtKB-SubCell"/>
</dbReference>
<dbReference type="InterPro" id="IPR006600">
    <property type="entry name" value="HTH_CenpB_DNA-bd_dom"/>
</dbReference>
<evidence type="ECO:0000313" key="5">
    <source>
        <dbReference type="EMBL" id="KAH8040920.1"/>
    </source>
</evidence>
<dbReference type="Proteomes" id="UP000821866">
    <property type="component" value="Chromosome 1"/>
</dbReference>
<name>A0A9J6F4A3_RHIMP</name>
<keyword evidence="2" id="KW-0238">DNA-binding</keyword>
<feature type="domain" description="HTH CENPB-type" evidence="4">
    <location>
        <begin position="127"/>
        <end position="198"/>
    </location>
</feature>
<organism evidence="5 6">
    <name type="scientific">Rhipicephalus microplus</name>
    <name type="common">Cattle tick</name>
    <name type="synonym">Boophilus microplus</name>
    <dbReference type="NCBI Taxonomy" id="6941"/>
    <lineage>
        <taxon>Eukaryota</taxon>
        <taxon>Metazoa</taxon>
        <taxon>Ecdysozoa</taxon>
        <taxon>Arthropoda</taxon>
        <taxon>Chelicerata</taxon>
        <taxon>Arachnida</taxon>
        <taxon>Acari</taxon>
        <taxon>Parasitiformes</taxon>
        <taxon>Ixodida</taxon>
        <taxon>Ixodoidea</taxon>
        <taxon>Ixodidae</taxon>
        <taxon>Rhipicephalinae</taxon>
        <taxon>Rhipicephalus</taxon>
        <taxon>Boophilus</taxon>
    </lineage>
</organism>
<evidence type="ECO:0000256" key="1">
    <source>
        <dbReference type="ARBA" id="ARBA00004123"/>
    </source>
</evidence>
<comment type="caution">
    <text evidence="5">The sequence shown here is derived from an EMBL/GenBank/DDBJ whole genome shotgun (WGS) entry which is preliminary data.</text>
</comment>
<reference evidence="5" key="1">
    <citation type="journal article" date="2020" name="Cell">
        <title>Large-Scale Comparative Analyses of Tick Genomes Elucidate Their Genetic Diversity and Vector Capacities.</title>
        <authorList>
            <consortium name="Tick Genome and Microbiome Consortium (TIGMIC)"/>
            <person name="Jia N."/>
            <person name="Wang J."/>
            <person name="Shi W."/>
            <person name="Du L."/>
            <person name="Sun Y."/>
            <person name="Zhan W."/>
            <person name="Jiang J.F."/>
            <person name="Wang Q."/>
            <person name="Zhang B."/>
            <person name="Ji P."/>
            <person name="Bell-Sakyi L."/>
            <person name="Cui X.M."/>
            <person name="Yuan T.T."/>
            <person name="Jiang B.G."/>
            <person name="Yang W.F."/>
            <person name="Lam T.T."/>
            <person name="Chang Q.C."/>
            <person name="Ding S.J."/>
            <person name="Wang X.J."/>
            <person name="Zhu J.G."/>
            <person name="Ruan X.D."/>
            <person name="Zhao L."/>
            <person name="Wei J.T."/>
            <person name="Ye R.Z."/>
            <person name="Que T.C."/>
            <person name="Du C.H."/>
            <person name="Zhou Y.H."/>
            <person name="Cheng J.X."/>
            <person name="Dai P.F."/>
            <person name="Guo W.B."/>
            <person name="Han X.H."/>
            <person name="Huang E.J."/>
            <person name="Li L.F."/>
            <person name="Wei W."/>
            <person name="Gao Y.C."/>
            <person name="Liu J.Z."/>
            <person name="Shao H.Z."/>
            <person name="Wang X."/>
            <person name="Wang C.C."/>
            <person name="Yang T.C."/>
            <person name="Huo Q.B."/>
            <person name="Li W."/>
            <person name="Chen H.Y."/>
            <person name="Chen S.E."/>
            <person name="Zhou L.G."/>
            <person name="Ni X.B."/>
            <person name="Tian J.H."/>
            <person name="Sheng Y."/>
            <person name="Liu T."/>
            <person name="Pan Y.S."/>
            <person name="Xia L.Y."/>
            <person name="Li J."/>
            <person name="Zhao F."/>
            <person name="Cao W.C."/>
        </authorList>
    </citation>
    <scope>NUCLEOTIDE SEQUENCE</scope>
    <source>
        <strain evidence="5">Rmic-2018</strain>
    </source>
</reference>
<dbReference type="Pfam" id="PF03221">
    <property type="entry name" value="HTH_Tnp_Tc5"/>
    <property type="match status" value="1"/>
</dbReference>
<sequence length="582" mass="63261">MDSADLNFGKAVTALDYLRRYFAHHSDAESNAAFQMIEKGMVLTSELISGGQLSSNNLSEAHFVEMVQAFDSGSWPASAHVQLYVVSRPVTSGSAPVVHDVEVSPTLETDPVDHLVAIVHASDPDGDALWYSLAAFPDVDKAVFAWFCEQRANKVPLSGRILQQKALDFACMLSHDKFKASPGWLSRFKTRHDIVAKVISGETAAVDLMTTSASCTDPAEPEEGSPIGALDDSTGNSAVPPSLTSAWGELCAVSNEISNGLSVHEFVCADEGVVGHEEVTDEATISSVCEVTDPDEQRPEQPEKTTSLQDVLNAFDTIRTFSGEHDNDVAMDYFLQYWTHASGRTPSGYVSLQGQPLTFGQRRLRDPKMATAPCSVDVFEQLDDAAWVEAYQSAVSEADILRTEVGQLRSELDELKLMILKDPDTAKDDDAPKPPLYSQMKASHDLLCNLLTPLVERIERRPELKTHENSDAESSTSAEESSASMNLKRGSRKQQRQDRSDAPVWSRASLLSGIAARRRGVVTPPGAVDADCSREGCHPQLAVFCTSSALLVRNAVVRSSDGDAWDLRNCLQSGALVNACRN</sequence>
<dbReference type="GO" id="GO:0003677">
    <property type="term" value="F:DNA binding"/>
    <property type="evidence" value="ECO:0007669"/>
    <property type="project" value="UniProtKB-KW"/>
</dbReference>
<evidence type="ECO:0000256" key="2">
    <source>
        <dbReference type="ARBA" id="ARBA00023125"/>
    </source>
</evidence>
<dbReference type="EMBL" id="JABSTU010000001">
    <property type="protein sequence ID" value="KAH8040920.1"/>
    <property type="molecule type" value="Genomic_DNA"/>
</dbReference>
<reference evidence="5" key="2">
    <citation type="submission" date="2021-09" db="EMBL/GenBank/DDBJ databases">
        <authorList>
            <person name="Jia N."/>
            <person name="Wang J."/>
            <person name="Shi W."/>
            <person name="Du L."/>
            <person name="Sun Y."/>
            <person name="Zhan W."/>
            <person name="Jiang J."/>
            <person name="Wang Q."/>
            <person name="Zhang B."/>
            <person name="Ji P."/>
            <person name="Sakyi L.B."/>
            <person name="Cui X."/>
            <person name="Yuan T."/>
            <person name="Jiang B."/>
            <person name="Yang W."/>
            <person name="Lam T.T.-Y."/>
            <person name="Chang Q."/>
            <person name="Ding S."/>
            <person name="Wang X."/>
            <person name="Zhu J."/>
            <person name="Ruan X."/>
            <person name="Zhao L."/>
            <person name="Wei J."/>
            <person name="Que T."/>
            <person name="Du C."/>
            <person name="Cheng J."/>
            <person name="Dai P."/>
            <person name="Han X."/>
            <person name="Huang E."/>
            <person name="Gao Y."/>
            <person name="Liu J."/>
            <person name="Shao H."/>
            <person name="Ye R."/>
            <person name="Li L."/>
            <person name="Wei W."/>
            <person name="Wang X."/>
            <person name="Wang C."/>
            <person name="Huo Q."/>
            <person name="Li W."/>
            <person name="Guo W."/>
            <person name="Chen H."/>
            <person name="Chen S."/>
            <person name="Zhou L."/>
            <person name="Zhou L."/>
            <person name="Ni X."/>
            <person name="Tian J."/>
            <person name="Zhou Y."/>
            <person name="Sheng Y."/>
            <person name="Liu T."/>
            <person name="Pan Y."/>
            <person name="Xia L."/>
            <person name="Li J."/>
            <person name="Zhao F."/>
            <person name="Cao W."/>
        </authorList>
    </citation>
    <scope>NUCLEOTIDE SEQUENCE</scope>
    <source>
        <strain evidence="5">Rmic-2018</strain>
        <tissue evidence="5">Larvae</tissue>
    </source>
</reference>
<dbReference type="AlphaFoldDB" id="A0A9J6F4A3"/>
<dbReference type="InterPro" id="IPR050863">
    <property type="entry name" value="CenT-Element_Derived"/>
</dbReference>
<dbReference type="PANTHER" id="PTHR19303">
    <property type="entry name" value="TRANSPOSON"/>
    <property type="match status" value="1"/>
</dbReference>
<evidence type="ECO:0000259" key="4">
    <source>
        <dbReference type="PROSITE" id="PS51253"/>
    </source>
</evidence>
<evidence type="ECO:0000256" key="3">
    <source>
        <dbReference type="SAM" id="MobiDB-lite"/>
    </source>
</evidence>
<accession>A0A9J6F4A3</accession>
<dbReference type="SUPFAM" id="SSF46689">
    <property type="entry name" value="Homeodomain-like"/>
    <property type="match status" value="1"/>
</dbReference>
<dbReference type="VEuPathDB" id="VectorBase:LOC119169793"/>
<gene>
    <name evidence="5" type="ORF">HPB51_013090</name>
</gene>
<dbReference type="PROSITE" id="PS51253">
    <property type="entry name" value="HTH_CENPB"/>
    <property type="match status" value="1"/>
</dbReference>
<keyword evidence="6" id="KW-1185">Reference proteome</keyword>
<feature type="region of interest" description="Disordered" evidence="3">
    <location>
        <begin position="214"/>
        <end position="235"/>
    </location>
</feature>
<feature type="region of interest" description="Disordered" evidence="3">
    <location>
        <begin position="461"/>
        <end position="504"/>
    </location>
</feature>
<feature type="compositionally biased region" description="Low complexity" evidence="3">
    <location>
        <begin position="472"/>
        <end position="484"/>
    </location>
</feature>
<dbReference type="InterPro" id="IPR009057">
    <property type="entry name" value="Homeodomain-like_sf"/>
</dbReference>
<dbReference type="PANTHER" id="PTHR19303:SF73">
    <property type="entry name" value="PROTEIN PDC2"/>
    <property type="match status" value="1"/>
</dbReference>